<dbReference type="GeneID" id="107216577"/>
<comment type="pathway">
    <text evidence="3">Cofactor metabolism; pyridoxal 5'-phosphate salvage; pyridoxal 5'-phosphate from pyridoxamine 5'-phosphate: step 1/1.</text>
</comment>
<evidence type="ECO:0000256" key="2">
    <source>
        <dbReference type="ARBA" id="ARBA00003691"/>
    </source>
</evidence>
<evidence type="ECO:0000256" key="6">
    <source>
        <dbReference type="ARBA" id="ARBA00011738"/>
    </source>
</evidence>
<evidence type="ECO:0000256" key="7">
    <source>
        <dbReference type="ARBA" id="ARBA00012801"/>
    </source>
</evidence>
<evidence type="ECO:0000256" key="10">
    <source>
        <dbReference type="ARBA" id="ARBA00023002"/>
    </source>
</evidence>
<dbReference type="FunFam" id="2.30.110.10:FF:000005">
    <property type="entry name" value="NAD(P)H-hydrate epimerase"/>
    <property type="match status" value="1"/>
</dbReference>
<dbReference type="InterPro" id="IPR019576">
    <property type="entry name" value="Pyridoxamine_oxidase_dimer_C"/>
</dbReference>
<dbReference type="InterPro" id="IPR012349">
    <property type="entry name" value="Split_barrel_FMN-bd"/>
</dbReference>
<keyword evidence="11" id="KW-0664">Pyridoxine biosynthesis</keyword>
<dbReference type="Gene3D" id="2.30.110.10">
    <property type="entry name" value="Electron Transport, Fmn-binding Protein, Chain A"/>
    <property type="match status" value="1"/>
</dbReference>
<dbReference type="GO" id="GO:0010181">
    <property type="term" value="F:FMN binding"/>
    <property type="evidence" value="ECO:0007669"/>
    <property type="project" value="InterPro"/>
</dbReference>
<dbReference type="AlphaFoldDB" id="A0A6J0B563"/>
<dbReference type="FunCoup" id="A0A6J0B563">
    <property type="interactions" value="967"/>
</dbReference>
<dbReference type="PROSITE" id="PS01064">
    <property type="entry name" value="PYRIDOX_OXIDASE"/>
    <property type="match status" value="1"/>
</dbReference>
<comment type="subunit">
    <text evidence="6">Homodimer.</text>
</comment>
<accession>A0A6J0B563</accession>
<evidence type="ECO:0000256" key="3">
    <source>
        <dbReference type="ARBA" id="ARBA00004738"/>
    </source>
</evidence>
<comment type="cofactor">
    <cofactor evidence="1">
        <name>FMN</name>
        <dbReference type="ChEBI" id="CHEBI:58210"/>
    </cofactor>
</comment>
<dbReference type="Proteomes" id="UP000829291">
    <property type="component" value="Chromosome 2"/>
</dbReference>
<gene>
    <name evidence="15" type="primary">LOC107216577</name>
</gene>
<feature type="domain" description="Pyridoxine 5'-phosphate oxidase dimerisation C-terminal" evidence="13">
    <location>
        <begin position="245"/>
        <end position="299"/>
    </location>
</feature>
<keyword evidence="8" id="KW-0285">Flavoprotein</keyword>
<dbReference type="HAMAP" id="MF_01629">
    <property type="entry name" value="PdxH"/>
    <property type="match status" value="1"/>
</dbReference>
<dbReference type="SUPFAM" id="SSF50475">
    <property type="entry name" value="FMN-binding split barrel"/>
    <property type="match status" value="1"/>
</dbReference>
<dbReference type="InterPro" id="IPR011576">
    <property type="entry name" value="Pyridox_Oxase_N"/>
</dbReference>
<name>A0A6J0B563_NEOLC</name>
<reference evidence="15" key="1">
    <citation type="submission" date="2025-08" db="UniProtKB">
        <authorList>
            <consortium name="RefSeq"/>
        </authorList>
    </citation>
    <scope>IDENTIFICATION</scope>
    <source>
        <tissue evidence="15">Thorax and Abdomen</tissue>
    </source>
</reference>
<dbReference type="OrthoDB" id="303614at2759"/>
<evidence type="ECO:0000259" key="12">
    <source>
        <dbReference type="Pfam" id="PF01243"/>
    </source>
</evidence>
<evidence type="ECO:0000256" key="8">
    <source>
        <dbReference type="ARBA" id="ARBA00022630"/>
    </source>
</evidence>
<comment type="similarity">
    <text evidence="5">Belongs to the pyridoxamine 5'-phosphate oxidase family.</text>
</comment>
<sequence length="299" mass="34280">MSFGNVTRLVLLPAQKVLERNPLSFCRGFLSGFPGFHSSIRLISWNEGRHRPQSRNMSKMSGANQRVPISVDIGDMRIKYKDKSETFSEDDLKSKEPFGQFQAWFDEARVTPGVLEPNAMCLATATKDGIPSARYVLLKGFGTDGFKFYTNYESRKGRELEENPNAALTFYWEPTRRSIRIEGTVEKTSAADSDEYFQNRPFHSQLGAHASKQSSVIAGRETLMVKERELLAQNTEGQVKRPECWGGFKVIPRSIEFWQGQSDRLHDRIRFRRREPHDKPDGILLHEGEDGWVYERLSP</sequence>
<comment type="function">
    <text evidence="2">Catalyzes the oxidation of either pyridoxine 5'-phosphate (PNP) or pyridoxamine 5'-phosphate (PMP) into pyridoxal 5'-phosphate (PLP).</text>
</comment>
<keyword evidence="10" id="KW-0560">Oxidoreductase</keyword>
<keyword evidence="14" id="KW-1185">Reference proteome</keyword>
<evidence type="ECO:0000259" key="13">
    <source>
        <dbReference type="Pfam" id="PF10590"/>
    </source>
</evidence>
<proteinExistence type="inferred from homology"/>
<dbReference type="GO" id="GO:0004733">
    <property type="term" value="F:pyridoxamine phosphate oxidase activity"/>
    <property type="evidence" value="ECO:0007669"/>
    <property type="project" value="UniProtKB-EC"/>
</dbReference>
<dbReference type="InterPro" id="IPR000659">
    <property type="entry name" value="Pyridox_Oxase"/>
</dbReference>
<dbReference type="RefSeq" id="XP_015509302.1">
    <property type="nucleotide sequence ID" value="XM_015653816.2"/>
</dbReference>
<evidence type="ECO:0000256" key="1">
    <source>
        <dbReference type="ARBA" id="ARBA00001917"/>
    </source>
</evidence>
<evidence type="ECO:0000256" key="9">
    <source>
        <dbReference type="ARBA" id="ARBA00022643"/>
    </source>
</evidence>
<dbReference type="InParanoid" id="A0A6J0B563"/>
<dbReference type="InterPro" id="IPR019740">
    <property type="entry name" value="Pyridox_Oxase_CS"/>
</dbReference>
<dbReference type="NCBIfam" id="NF004231">
    <property type="entry name" value="PRK05679.1"/>
    <property type="match status" value="1"/>
</dbReference>
<keyword evidence="9" id="KW-0288">FMN</keyword>
<comment type="pathway">
    <text evidence="4">Cofactor metabolism; pyridoxal 5'-phosphate salvage; pyridoxal 5'-phosphate from pyridoxine 5'-phosphate: step 1/1.</text>
</comment>
<feature type="domain" description="Pyridoxamine 5'-phosphate oxidase N-terminal" evidence="12">
    <location>
        <begin position="114"/>
        <end position="226"/>
    </location>
</feature>
<dbReference type="NCBIfam" id="TIGR00558">
    <property type="entry name" value="pdxH"/>
    <property type="match status" value="1"/>
</dbReference>
<dbReference type="GO" id="GO:0008615">
    <property type="term" value="P:pyridoxine biosynthetic process"/>
    <property type="evidence" value="ECO:0007669"/>
    <property type="project" value="UniProtKB-KW"/>
</dbReference>
<dbReference type="KEGG" id="nlo:107216577"/>
<dbReference type="UniPathway" id="UPA01068">
    <property type="reaction ID" value="UER00304"/>
</dbReference>
<evidence type="ECO:0000313" key="14">
    <source>
        <dbReference type="Proteomes" id="UP000829291"/>
    </source>
</evidence>
<dbReference type="PANTHER" id="PTHR10851:SF0">
    <property type="entry name" value="PYRIDOXINE-5'-PHOSPHATE OXIDASE"/>
    <property type="match status" value="1"/>
</dbReference>
<dbReference type="PANTHER" id="PTHR10851">
    <property type="entry name" value="PYRIDOXINE-5-PHOSPHATE OXIDASE"/>
    <property type="match status" value="1"/>
</dbReference>
<evidence type="ECO:0000256" key="5">
    <source>
        <dbReference type="ARBA" id="ARBA00007301"/>
    </source>
</evidence>
<dbReference type="EC" id="1.4.3.5" evidence="7"/>
<evidence type="ECO:0000313" key="15">
    <source>
        <dbReference type="RefSeq" id="XP_015509302.1"/>
    </source>
</evidence>
<dbReference type="Pfam" id="PF10590">
    <property type="entry name" value="PNP_phzG_C"/>
    <property type="match status" value="1"/>
</dbReference>
<evidence type="ECO:0000256" key="11">
    <source>
        <dbReference type="ARBA" id="ARBA00023096"/>
    </source>
</evidence>
<organism evidence="15">
    <name type="scientific">Neodiprion lecontei</name>
    <name type="common">Redheaded pine sawfly</name>
    <dbReference type="NCBI Taxonomy" id="441921"/>
    <lineage>
        <taxon>Eukaryota</taxon>
        <taxon>Metazoa</taxon>
        <taxon>Ecdysozoa</taxon>
        <taxon>Arthropoda</taxon>
        <taxon>Hexapoda</taxon>
        <taxon>Insecta</taxon>
        <taxon>Pterygota</taxon>
        <taxon>Neoptera</taxon>
        <taxon>Endopterygota</taxon>
        <taxon>Hymenoptera</taxon>
        <taxon>Tenthredinoidea</taxon>
        <taxon>Diprionidae</taxon>
        <taxon>Diprioninae</taxon>
        <taxon>Neodiprion</taxon>
    </lineage>
</organism>
<protein>
    <recommendedName>
        <fullName evidence="7">pyridoxal 5'-phosphate synthase</fullName>
        <ecNumber evidence="7">1.4.3.5</ecNumber>
    </recommendedName>
</protein>
<evidence type="ECO:0000256" key="4">
    <source>
        <dbReference type="ARBA" id="ARBA00005037"/>
    </source>
</evidence>
<dbReference type="Pfam" id="PF01243">
    <property type="entry name" value="PNPOx_N"/>
    <property type="match status" value="1"/>
</dbReference>